<protein>
    <submittedName>
        <fullName evidence="2">DUF1311 domain-containing protein</fullName>
    </submittedName>
</protein>
<evidence type="ECO:0000313" key="3">
    <source>
        <dbReference type="Proteomes" id="UP000576260"/>
    </source>
</evidence>
<dbReference type="Gene3D" id="1.20.1270.180">
    <property type="match status" value="1"/>
</dbReference>
<name>A0A7H1C1V1_9PAST</name>
<dbReference type="AlphaFoldDB" id="A0A7H1C1V1"/>
<dbReference type="RefSeq" id="WP_188156574.1">
    <property type="nucleotide sequence ID" value="NZ_CP061280.1"/>
</dbReference>
<reference evidence="2 3" key="1">
    <citation type="submission" date="2020-09" db="EMBL/GenBank/DDBJ databases">
        <title>Mannheimia bovis sp.nov., isolated from a cow.</title>
        <authorList>
            <person name="Li F."/>
        </authorList>
    </citation>
    <scope>NUCLEOTIDE SEQUENCE [LARGE SCALE GENOMIC DNA]</scope>
    <source>
        <strain evidence="2 3">ZY190616</strain>
    </source>
</reference>
<gene>
    <name evidence="2" type="ORF">ICJ55_09450</name>
</gene>
<dbReference type="Proteomes" id="UP000576260">
    <property type="component" value="Chromosome"/>
</dbReference>
<proteinExistence type="predicted"/>
<keyword evidence="3" id="KW-1185">Reference proteome</keyword>
<organism evidence="2 3">
    <name type="scientific">Mannheimia bovis</name>
    <dbReference type="NCBI Taxonomy" id="2770636"/>
    <lineage>
        <taxon>Bacteria</taxon>
        <taxon>Pseudomonadati</taxon>
        <taxon>Pseudomonadota</taxon>
        <taxon>Gammaproteobacteria</taxon>
        <taxon>Pasteurellales</taxon>
        <taxon>Pasteurellaceae</taxon>
        <taxon>Mannheimia</taxon>
    </lineage>
</organism>
<sequence length="128" mass="14601">MKKYALLIMLPAIATAEVNYSSTFIKCRSNESNNVDLANCISEETKRQEKRLNKVYNQYLKTLSPNHSKAFKEAQRAWIKYKDLSVKAAAMEYEGGSLAGISSSYKYMDMTIEKADEIEKLLKEANSR</sequence>
<evidence type="ECO:0000259" key="1">
    <source>
        <dbReference type="Pfam" id="PF07007"/>
    </source>
</evidence>
<dbReference type="PANTHER" id="PTHR39176:SF1">
    <property type="entry name" value="PERIPLASMIC PROTEIN"/>
    <property type="match status" value="1"/>
</dbReference>
<evidence type="ECO:0000313" key="2">
    <source>
        <dbReference type="EMBL" id="QNS14956.1"/>
    </source>
</evidence>
<dbReference type="KEGG" id="mbos:ICJ55_09450"/>
<dbReference type="Pfam" id="PF07007">
    <property type="entry name" value="LprI"/>
    <property type="match status" value="1"/>
</dbReference>
<dbReference type="InterPro" id="IPR009739">
    <property type="entry name" value="LprI-like_N"/>
</dbReference>
<dbReference type="EMBL" id="CP061280">
    <property type="protein sequence ID" value="QNS14956.1"/>
    <property type="molecule type" value="Genomic_DNA"/>
</dbReference>
<feature type="domain" description="Lysozyme inhibitor LprI-like N-terminal" evidence="1">
    <location>
        <begin position="27"/>
        <end position="117"/>
    </location>
</feature>
<accession>A0A7H1C1V1</accession>
<dbReference type="PANTHER" id="PTHR39176">
    <property type="entry name" value="PERIPLASMIC PROTEIN-RELATED"/>
    <property type="match status" value="1"/>
</dbReference>